<dbReference type="GO" id="GO:0003677">
    <property type="term" value="F:DNA binding"/>
    <property type="evidence" value="ECO:0007669"/>
    <property type="project" value="InterPro"/>
</dbReference>
<dbReference type="Proteomes" id="UP000051442">
    <property type="component" value="Unassembled WGS sequence"/>
</dbReference>
<gene>
    <name evidence="2" type="ORF">FD14_GL001406</name>
</gene>
<organism evidence="2 3">
    <name type="scientific">Secundilactobacillus similis DSM 23365 = JCM 2765</name>
    <dbReference type="NCBI Taxonomy" id="1423804"/>
    <lineage>
        <taxon>Bacteria</taxon>
        <taxon>Bacillati</taxon>
        <taxon>Bacillota</taxon>
        <taxon>Bacilli</taxon>
        <taxon>Lactobacillales</taxon>
        <taxon>Lactobacillaceae</taxon>
        <taxon>Secundilactobacillus</taxon>
    </lineage>
</organism>
<sequence length="73" mass="7872">MAGFTSKKLAEIVDITPNYLSQIVQGKASPSPIRAQAIIDALSARLGESFTIGDFFFDVSVKKNATDFISEFG</sequence>
<proteinExistence type="predicted"/>
<evidence type="ECO:0000313" key="2">
    <source>
        <dbReference type="EMBL" id="KRN20621.1"/>
    </source>
</evidence>
<reference evidence="2 3" key="1">
    <citation type="journal article" date="2015" name="Genome Announc.">
        <title>Expanding the biotechnology potential of lactobacilli through comparative genomics of 213 strains and associated genera.</title>
        <authorList>
            <person name="Sun Z."/>
            <person name="Harris H.M."/>
            <person name="McCann A."/>
            <person name="Guo C."/>
            <person name="Argimon S."/>
            <person name="Zhang W."/>
            <person name="Yang X."/>
            <person name="Jeffery I.B."/>
            <person name="Cooney J.C."/>
            <person name="Kagawa T.F."/>
            <person name="Liu W."/>
            <person name="Song Y."/>
            <person name="Salvetti E."/>
            <person name="Wrobel A."/>
            <person name="Rasinkangas P."/>
            <person name="Parkhill J."/>
            <person name="Rea M.C."/>
            <person name="O'Sullivan O."/>
            <person name="Ritari J."/>
            <person name="Douillard F.P."/>
            <person name="Paul Ross R."/>
            <person name="Yang R."/>
            <person name="Briner A.E."/>
            <person name="Felis G.E."/>
            <person name="de Vos W.M."/>
            <person name="Barrangou R."/>
            <person name="Klaenhammer T.R."/>
            <person name="Caufield P.W."/>
            <person name="Cui Y."/>
            <person name="Zhang H."/>
            <person name="O'Toole P.W."/>
        </authorList>
    </citation>
    <scope>NUCLEOTIDE SEQUENCE [LARGE SCALE GENOMIC DNA]</scope>
    <source>
        <strain evidence="2 3">DSM 23365</strain>
    </source>
</reference>
<dbReference type="SUPFAM" id="SSF47413">
    <property type="entry name" value="lambda repressor-like DNA-binding domains"/>
    <property type="match status" value="1"/>
</dbReference>
<accession>A0A0R2F761</accession>
<dbReference type="STRING" id="1423804.FD14_GL001406"/>
<keyword evidence="3" id="KW-1185">Reference proteome</keyword>
<comment type="caution">
    <text evidence="2">The sequence shown here is derived from an EMBL/GenBank/DDBJ whole genome shotgun (WGS) entry which is preliminary data.</text>
</comment>
<dbReference type="Pfam" id="PF01381">
    <property type="entry name" value="HTH_3"/>
    <property type="match status" value="1"/>
</dbReference>
<evidence type="ECO:0000259" key="1">
    <source>
        <dbReference type="PROSITE" id="PS50943"/>
    </source>
</evidence>
<dbReference type="InterPro" id="IPR010982">
    <property type="entry name" value="Lambda_DNA-bd_dom_sf"/>
</dbReference>
<protein>
    <recommendedName>
        <fullName evidence="1">HTH cro/C1-type domain-containing protein</fullName>
    </recommendedName>
</protein>
<dbReference type="PROSITE" id="PS50943">
    <property type="entry name" value="HTH_CROC1"/>
    <property type="match status" value="1"/>
</dbReference>
<evidence type="ECO:0000313" key="3">
    <source>
        <dbReference type="Proteomes" id="UP000051442"/>
    </source>
</evidence>
<dbReference type="PATRIC" id="fig|1423804.4.peg.1520"/>
<feature type="domain" description="HTH cro/C1-type" evidence="1">
    <location>
        <begin position="2"/>
        <end position="49"/>
    </location>
</feature>
<dbReference type="EMBL" id="AYZM01000131">
    <property type="protein sequence ID" value="KRN20621.1"/>
    <property type="molecule type" value="Genomic_DNA"/>
</dbReference>
<dbReference type="Gene3D" id="1.10.260.40">
    <property type="entry name" value="lambda repressor-like DNA-binding domains"/>
    <property type="match status" value="1"/>
</dbReference>
<dbReference type="InterPro" id="IPR001387">
    <property type="entry name" value="Cro/C1-type_HTH"/>
</dbReference>
<dbReference type="AlphaFoldDB" id="A0A0R2F761"/>
<name>A0A0R2F761_9LACO</name>
<dbReference type="CDD" id="cd00093">
    <property type="entry name" value="HTH_XRE"/>
    <property type="match status" value="1"/>
</dbReference>